<dbReference type="AlphaFoldDB" id="A0A914AAG6"/>
<dbReference type="InterPro" id="IPR000421">
    <property type="entry name" value="FA58C"/>
</dbReference>
<evidence type="ECO:0000256" key="4">
    <source>
        <dbReference type="ARBA" id="ARBA00022889"/>
    </source>
</evidence>
<dbReference type="GO" id="GO:0005886">
    <property type="term" value="C:plasma membrane"/>
    <property type="evidence" value="ECO:0007669"/>
    <property type="project" value="TreeGrafter"/>
</dbReference>
<evidence type="ECO:0000256" key="7">
    <source>
        <dbReference type="SAM" id="MobiDB-lite"/>
    </source>
</evidence>
<sequence>MNAMFTVALITLWAVTHDNFGYVEAEARVCYFGNPIQPGTDNQNWMKAVFEEIRQRCPKGEKHTKNAQCSGIYPLGIEDGSIPDERLTASSSPDYRPATHARLNNPDSYWRPDSDGPDNWIEVDLTGTEAVVSGIITQGSNYEPVKDAYYMSQYKVAYQTYSPPSDGYQYVKDSNGATQIFEGNSNAATPVENRFDSGVLVAKLRIVPVTWRGHACLRFELLGCRLK</sequence>
<comment type="subcellular location">
    <subcellularLocation>
        <location evidence="1">Endomembrane system</location>
        <topology evidence="1">Peripheral membrane protein</topology>
    </subcellularLocation>
    <subcellularLocation>
        <location evidence="2">Secreted</location>
    </subcellularLocation>
</comment>
<dbReference type="GeneID" id="119731304"/>
<dbReference type="PANTHER" id="PTHR46806:SF5">
    <property type="entry name" value="F5_8 TYPE C DOMAIN-CONTAINING PROTEIN"/>
    <property type="match status" value="1"/>
</dbReference>
<keyword evidence="3" id="KW-0964">Secreted</keyword>
<keyword evidence="4" id="KW-0130">Cell adhesion</keyword>
<dbReference type="OMA" id="THARLNN"/>
<keyword evidence="11" id="KW-1185">Reference proteome</keyword>
<feature type="signal peptide" evidence="8">
    <location>
        <begin position="1"/>
        <end position="25"/>
    </location>
</feature>
<keyword evidence="8" id="KW-0732">Signal</keyword>
<evidence type="ECO:0000313" key="11">
    <source>
        <dbReference type="Proteomes" id="UP000887568"/>
    </source>
</evidence>
<feature type="chain" id="PRO_5037709341" description="F5/8 type C domain-containing protein" evidence="8">
    <location>
        <begin position="26"/>
        <end position="227"/>
    </location>
</feature>
<dbReference type="Proteomes" id="UP000887568">
    <property type="component" value="Unplaced"/>
</dbReference>
<feature type="region of interest" description="Disordered" evidence="7">
    <location>
        <begin position="83"/>
        <end position="115"/>
    </location>
</feature>
<protein>
    <recommendedName>
        <fullName evidence="9">F5/8 type C domain-containing protein</fullName>
    </recommendedName>
</protein>
<dbReference type="GO" id="GO:0012505">
    <property type="term" value="C:endomembrane system"/>
    <property type="evidence" value="ECO:0007669"/>
    <property type="project" value="UniProtKB-SubCell"/>
</dbReference>
<organism evidence="10 11">
    <name type="scientific">Patiria miniata</name>
    <name type="common">Bat star</name>
    <name type="synonym">Asterina miniata</name>
    <dbReference type="NCBI Taxonomy" id="46514"/>
    <lineage>
        <taxon>Eukaryota</taxon>
        <taxon>Metazoa</taxon>
        <taxon>Echinodermata</taxon>
        <taxon>Eleutherozoa</taxon>
        <taxon>Asterozoa</taxon>
        <taxon>Asteroidea</taxon>
        <taxon>Valvatacea</taxon>
        <taxon>Valvatida</taxon>
        <taxon>Asterinidae</taxon>
        <taxon>Patiria</taxon>
    </lineage>
</organism>
<dbReference type="InterPro" id="IPR050633">
    <property type="entry name" value="Neuropilin_MCO_CoagFactor"/>
</dbReference>
<evidence type="ECO:0000256" key="2">
    <source>
        <dbReference type="ARBA" id="ARBA00004613"/>
    </source>
</evidence>
<dbReference type="RefSeq" id="XP_038060379.1">
    <property type="nucleotide sequence ID" value="XM_038204451.1"/>
</dbReference>
<dbReference type="Gene3D" id="2.60.120.260">
    <property type="entry name" value="Galactose-binding domain-like"/>
    <property type="match status" value="1"/>
</dbReference>
<dbReference type="PROSITE" id="PS01286">
    <property type="entry name" value="FA58C_2"/>
    <property type="match status" value="1"/>
</dbReference>
<dbReference type="Pfam" id="PF00754">
    <property type="entry name" value="F5_F8_type_C"/>
    <property type="match status" value="1"/>
</dbReference>
<dbReference type="GO" id="GO:0007155">
    <property type="term" value="P:cell adhesion"/>
    <property type="evidence" value="ECO:0007669"/>
    <property type="project" value="UniProtKB-KW"/>
</dbReference>
<dbReference type="EnsemblMetazoa" id="XM_038204451.1">
    <property type="protein sequence ID" value="XP_038060379.1"/>
    <property type="gene ID" value="LOC119731304"/>
</dbReference>
<reference evidence="10" key="1">
    <citation type="submission" date="2022-11" db="UniProtKB">
        <authorList>
            <consortium name="EnsemblMetazoa"/>
        </authorList>
    </citation>
    <scope>IDENTIFICATION</scope>
</reference>
<evidence type="ECO:0000256" key="6">
    <source>
        <dbReference type="ARBA" id="ARBA00023157"/>
    </source>
</evidence>
<evidence type="ECO:0000313" key="10">
    <source>
        <dbReference type="EnsemblMetazoa" id="XP_038060379.1"/>
    </source>
</evidence>
<dbReference type="GO" id="GO:0038023">
    <property type="term" value="F:signaling receptor activity"/>
    <property type="evidence" value="ECO:0007669"/>
    <property type="project" value="TreeGrafter"/>
</dbReference>
<evidence type="ECO:0000256" key="8">
    <source>
        <dbReference type="SAM" id="SignalP"/>
    </source>
</evidence>
<dbReference type="InterPro" id="IPR008979">
    <property type="entry name" value="Galactose-bd-like_sf"/>
</dbReference>
<dbReference type="GO" id="GO:0005576">
    <property type="term" value="C:extracellular region"/>
    <property type="evidence" value="ECO:0007669"/>
    <property type="project" value="UniProtKB-SubCell"/>
</dbReference>
<evidence type="ECO:0000259" key="9">
    <source>
        <dbReference type="PROSITE" id="PS50022"/>
    </source>
</evidence>
<keyword evidence="6" id="KW-1015">Disulfide bond</keyword>
<dbReference type="PANTHER" id="PTHR46806">
    <property type="entry name" value="F5/8 TYPE C DOMAIN-CONTAINING PROTEIN"/>
    <property type="match status" value="1"/>
</dbReference>
<dbReference type="SMART" id="SM00231">
    <property type="entry name" value="FA58C"/>
    <property type="match status" value="1"/>
</dbReference>
<evidence type="ECO:0000256" key="1">
    <source>
        <dbReference type="ARBA" id="ARBA00004184"/>
    </source>
</evidence>
<feature type="domain" description="F5/8 type C" evidence="9">
    <location>
        <begin position="69"/>
        <end position="224"/>
    </location>
</feature>
<evidence type="ECO:0000256" key="3">
    <source>
        <dbReference type="ARBA" id="ARBA00022525"/>
    </source>
</evidence>
<accession>A0A914AAG6</accession>
<dbReference type="PROSITE" id="PS50022">
    <property type="entry name" value="FA58C_3"/>
    <property type="match status" value="1"/>
</dbReference>
<keyword evidence="5" id="KW-0472">Membrane</keyword>
<dbReference type="OrthoDB" id="5985199at2759"/>
<evidence type="ECO:0000256" key="5">
    <source>
        <dbReference type="ARBA" id="ARBA00023136"/>
    </source>
</evidence>
<dbReference type="SUPFAM" id="SSF49785">
    <property type="entry name" value="Galactose-binding domain-like"/>
    <property type="match status" value="1"/>
</dbReference>
<name>A0A914AAG6_PATMI</name>
<dbReference type="CDD" id="cd00057">
    <property type="entry name" value="FA58C"/>
    <property type="match status" value="1"/>
</dbReference>
<proteinExistence type="predicted"/>